<organism evidence="2">
    <name type="scientific">Kitasatospora camelliae</name>
    <dbReference type="NCBI Taxonomy" id="3156397"/>
    <lineage>
        <taxon>Bacteria</taxon>
        <taxon>Bacillati</taxon>
        <taxon>Actinomycetota</taxon>
        <taxon>Actinomycetes</taxon>
        <taxon>Kitasatosporales</taxon>
        <taxon>Streptomycetaceae</taxon>
        <taxon>Kitasatospora</taxon>
    </lineage>
</organism>
<dbReference type="RefSeq" id="WP_354644351.1">
    <property type="nucleotide sequence ID" value="NZ_CP159872.1"/>
</dbReference>
<protein>
    <submittedName>
        <fullName evidence="2">Uncharacterized protein</fullName>
    </submittedName>
</protein>
<feature type="transmembrane region" description="Helical" evidence="1">
    <location>
        <begin position="173"/>
        <end position="195"/>
    </location>
</feature>
<dbReference type="KEGG" id="kcm:ABWK59_33075"/>
<gene>
    <name evidence="2" type="ORF">ABWK59_33075</name>
</gene>
<feature type="transmembrane region" description="Helical" evidence="1">
    <location>
        <begin position="92"/>
        <end position="113"/>
    </location>
</feature>
<sequence>MLDHIPPPSVHASPVRVTSRVALSLLSLAAGVAGTLWLQELAEPTEGLAGLRRALRPEGYAILAFQLVAVVTGTAVHGLAHLPRPRRIGAAWGAAGVVLGHALLVAVLTWPLAGVAPELSHGSSRYDSGALDPAWLACVLLPAAVAACVGGFFPRPAPDREPTVRAALRPAVFATATGWVIGGVLLLLLLVMALLRGLL</sequence>
<name>A0AAU8K7V9_9ACTN</name>
<feature type="transmembrane region" description="Helical" evidence="1">
    <location>
        <begin position="21"/>
        <end position="39"/>
    </location>
</feature>
<dbReference type="AlphaFoldDB" id="A0AAU8K7V9"/>
<feature type="transmembrane region" description="Helical" evidence="1">
    <location>
        <begin position="133"/>
        <end position="153"/>
    </location>
</feature>
<reference evidence="2" key="1">
    <citation type="submission" date="2024-06" db="EMBL/GenBank/DDBJ databases">
        <title>The genome sequences of Kitasatospora sp. strain HUAS MG31.</title>
        <authorList>
            <person name="Mo P."/>
        </authorList>
    </citation>
    <scope>NUCLEOTIDE SEQUENCE</scope>
    <source>
        <strain evidence="2">HUAS MG31</strain>
    </source>
</reference>
<keyword evidence="1" id="KW-0812">Transmembrane</keyword>
<dbReference type="EMBL" id="CP159872">
    <property type="protein sequence ID" value="XCM83415.1"/>
    <property type="molecule type" value="Genomic_DNA"/>
</dbReference>
<keyword evidence="1" id="KW-1133">Transmembrane helix</keyword>
<proteinExistence type="predicted"/>
<keyword evidence="1" id="KW-0472">Membrane</keyword>
<accession>A0AAU8K7V9</accession>
<evidence type="ECO:0000313" key="2">
    <source>
        <dbReference type="EMBL" id="XCM83415.1"/>
    </source>
</evidence>
<feature type="transmembrane region" description="Helical" evidence="1">
    <location>
        <begin position="59"/>
        <end position="80"/>
    </location>
</feature>
<evidence type="ECO:0000256" key="1">
    <source>
        <dbReference type="SAM" id="Phobius"/>
    </source>
</evidence>